<dbReference type="PANTHER" id="PTHR42951:SF14">
    <property type="entry name" value="METALLO-BETA-LACTAMASE SUPERFAMILY PROTEIN"/>
    <property type="match status" value="1"/>
</dbReference>
<dbReference type="SMART" id="SM00849">
    <property type="entry name" value="Lactamase_B"/>
    <property type="match status" value="1"/>
</dbReference>
<dbReference type="AlphaFoldDB" id="A0A6G9Z957"/>
<gene>
    <name evidence="3" type="ORF">F6W96_31060</name>
</gene>
<feature type="compositionally biased region" description="Basic and acidic residues" evidence="1">
    <location>
        <begin position="86"/>
        <end position="121"/>
    </location>
</feature>
<dbReference type="GO" id="GO:0016787">
    <property type="term" value="F:hydrolase activity"/>
    <property type="evidence" value="ECO:0007669"/>
    <property type="project" value="UniProtKB-KW"/>
</dbReference>
<evidence type="ECO:0000259" key="2">
    <source>
        <dbReference type="SMART" id="SM00849"/>
    </source>
</evidence>
<dbReference type="Pfam" id="PF00753">
    <property type="entry name" value="Lactamase_B"/>
    <property type="match status" value="1"/>
</dbReference>
<accession>A0A6G9Z957</accession>
<keyword evidence="3" id="KW-0378">Hydrolase</keyword>
<dbReference type="Proteomes" id="UP000500953">
    <property type="component" value="Chromosome"/>
</dbReference>
<evidence type="ECO:0000256" key="1">
    <source>
        <dbReference type="SAM" id="MobiDB-lite"/>
    </source>
</evidence>
<feature type="domain" description="Metallo-beta-lactamase" evidence="2">
    <location>
        <begin position="207"/>
        <end position="394"/>
    </location>
</feature>
<protein>
    <submittedName>
        <fullName evidence="3">MBL fold metallo-hydrolase</fullName>
    </submittedName>
</protein>
<feature type="region of interest" description="Disordered" evidence="1">
    <location>
        <begin position="1"/>
        <end position="149"/>
    </location>
</feature>
<feature type="compositionally biased region" description="Basic and acidic residues" evidence="1">
    <location>
        <begin position="29"/>
        <end position="60"/>
    </location>
</feature>
<name>A0A6G9Z957_9NOCA</name>
<organism evidence="3 4">
    <name type="scientific">Nocardia terpenica</name>
    <dbReference type="NCBI Taxonomy" id="455432"/>
    <lineage>
        <taxon>Bacteria</taxon>
        <taxon>Bacillati</taxon>
        <taxon>Actinomycetota</taxon>
        <taxon>Actinomycetes</taxon>
        <taxon>Mycobacteriales</taxon>
        <taxon>Nocardiaceae</taxon>
        <taxon>Nocardia</taxon>
    </lineage>
</organism>
<dbReference type="Gene3D" id="3.60.15.10">
    <property type="entry name" value="Ribonuclease Z/Hydroxyacylglutathione hydrolase-like"/>
    <property type="match status" value="1"/>
</dbReference>
<reference evidence="3 4" key="1">
    <citation type="journal article" date="2019" name="ACS Chem. Biol.">
        <title>Identification and Mobilization of a Cryptic Antibiotic Biosynthesis Gene Locus from a Human-Pathogenic Nocardia Isolate.</title>
        <authorList>
            <person name="Herisse M."/>
            <person name="Ishida K."/>
            <person name="Porter J.L."/>
            <person name="Howden B."/>
            <person name="Hertweck C."/>
            <person name="Stinear T.P."/>
            <person name="Pidot S.J."/>
        </authorList>
    </citation>
    <scope>NUCLEOTIDE SEQUENCE [LARGE SCALE GENOMIC DNA]</scope>
    <source>
        <strain evidence="3 4">AUSMDU00012715</strain>
    </source>
</reference>
<dbReference type="InterPro" id="IPR036866">
    <property type="entry name" value="RibonucZ/Hydroxyglut_hydro"/>
</dbReference>
<sequence length="460" mass="50820">MNEPDLLHPPRREDSLHEADLHSRHRDRGGRTEPRRLLERDRRARDHALRWPFHRQDRQRGGLRSPLHPRRQAADLQISGRRPRRGDRGPGHRQGRRPDLPHHLVRTQDRLHRQPRRELHRPQGRPDLVLHQTRRHARPRSAHSHHRNRRVSRGVLTMKTNTIRKLLAGTGIVALAVSAAACNSTSGTKTGTTLQWTAIRADDAGFSRAPVILTAGDESVLVDGGFTLSDGNTVADRIASIGKPLTTVFVSSSDPDYYFGLRPITTKFPGVKVIAPQDVVDAIRGNVAAKITTWSPQLGDNGPRAVADVVIPQPTTATTLTVGGHTIDVVRADNLGDRYYLWSADLDALFGGNLVFSGVHVFIADLPSPAQRRQWITNLDAMIARNPKIVIAGHAATGTDNGVAALRFTRDYLSAFDDADAHTTTSAELIAAMQQRYPDLPGATNLELSAKVVKGEMHWG</sequence>
<dbReference type="PANTHER" id="PTHR42951">
    <property type="entry name" value="METALLO-BETA-LACTAMASE DOMAIN-CONTAINING"/>
    <property type="match status" value="1"/>
</dbReference>
<evidence type="ECO:0000313" key="4">
    <source>
        <dbReference type="Proteomes" id="UP000500953"/>
    </source>
</evidence>
<feature type="compositionally biased region" description="Basic and acidic residues" evidence="1">
    <location>
        <begin position="1"/>
        <end position="22"/>
    </location>
</feature>
<dbReference type="InterPro" id="IPR001279">
    <property type="entry name" value="Metallo-B-lactamas"/>
</dbReference>
<dbReference type="CDD" id="cd07739">
    <property type="entry name" value="metallo-hydrolase-like_MBL-fold"/>
    <property type="match status" value="1"/>
</dbReference>
<dbReference type="SUPFAM" id="SSF56281">
    <property type="entry name" value="Metallo-hydrolase/oxidoreductase"/>
    <property type="match status" value="1"/>
</dbReference>
<proteinExistence type="predicted"/>
<dbReference type="EMBL" id="CP046173">
    <property type="protein sequence ID" value="QIS22125.1"/>
    <property type="molecule type" value="Genomic_DNA"/>
</dbReference>
<dbReference type="InterPro" id="IPR050855">
    <property type="entry name" value="NDM-1-like"/>
</dbReference>
<feature type="compositionally biased region" description="Basic residues" evidence="1">
    <location>
        <begin position="132"/>
        <end position="149"/>
    </location>
</feature>
<evidence type="ECO:0000313" key="3">
    <source>
        <dbReference type="EMBL" id="QIS22125.1"/>
    </source>
</evidence>